<proteinExistence type="predicted"/>
<dbReference type="OrthoDB" id="6415790at2759"/>
<feature type="compositionally biased region" description="Polar residues" evidence="1">
    <location>
        <begin position="1055"/>
        <end position="1090"/>
    </location>
</feature>
<dbReference type="SMART" id="SM00444">
    <property type="entry name" value="GYF"/>
    <property type="match status" value="1"/>
</dbReference>
<organism evidence="3 4">
    <name type="scientific">Sanghuangporus baumii</name>
    <name type="common">Phellinus baumii</name>
    <dbReference type="NCBI Taxonomy" id="108892"/>
    <lineage>
        <taxon>Eukaryota</taxon>
        <taxon>Fungi</taxon>
        <taxon>Dikarya</taxon>
        <taxon>Basidiomycota</taxon>
        <taxon>Agaricomycotina</taxon>
        <taxon>Agaricomycetes</taxon>
        <taxon>Hymenochaetales</taxon>
        <taxon>Hymenochaetaceae</taxon>
        <taxon>Sanghuangporus</taxon>
    </lineage>
</organism>
<evidence type="ECO:0000313" key="3">
    <source>
        <dbReference type="EMBL" id="OCB86139.1"/>
    </source>
</evidence>
<feature type="compositionally biased region" description="Low complexity" evidence="1">
    <location>
        <begin position="157"/>
        <end position="196"/>
    </location>
</feature>
<dbReference type="Pfam" id="PF02213">
    <property type="entry name" value="GYF"/>
    <property type="match status" value="1"/>
</dbReference>
<sequence length="1466" mass="157902">MDNAEASCIVEAPSVHPDQQQSGQPPKLDAPDSPVSPIAKSECSDTNVTMATVPEESVDEIWSDAQEGIEVEERAEAERRDTEGTDGAFHGRAGTRAALNQLEQPDMDKFKIVTQVNKSPSEVIAVEEPPSSLPSPIDTTSDRTQAVTTIPPSLHMSSAPSSPTTTASAQAGVPSPEAPSSTVAASASARPVSPSPTQSSHGLERRQSRRRSTVDNRAANRFSSLLSNLIHRRPDRDLPSASSSRPSIREEELSQSKGDESSRASSPSRMNRTITPPPSLPPPSLQELGLSLTSVTPILATSHFSTPPTSGTFLKPHYLLLCHTQGLDILPLVAPPSPQPYALVRRVSFKSVVVMEEKGVLVAIAGRRDGVRVYALEEVRKAVEWRMGVESRREKDRLRREEARKGTNSSVDRVFGDLKVSASLSEKSNRSGLTDSPTTPTPPTPKPKRRKPSVGAAVSAGSAPPRPRAPTVGRRLRRASSRDVQTSSQNSDPPPYQSSATARPDMQNRSSVISVTQTRSRSGSVQNVLAGNSVRRRSAASAPRDDEKGDWEHHSSDDEAINMATAGPSGSAALDERTSSMGAGNSSNGHSGRTPDAAQTPTPLDIPRLAESRRHSQVSTSPTVTRRGRPAQLDVALSRTATTTSNGARPPPSPTPSVWTLRQALSATPPEENLSRDAASDADGDEDDEDGDGDGEPISFAQALMESRLPDLPPPGSQRPQEAIFITPQYPLEPQSPRETASETHGEGETISNQVSRRARRRWSVLDGVFSNSTTSESTRTGARSNAAPTRPRTAAQQDNDRPSNTLTRINSAEAAPLLRHNSLRGHGSISSLQRPSTSRSLPPAPSPSPSAPSTLSHHRFLPRIITSAFQSRRSDDQPSPASRSFASESTKRGNPAPLPSAPKLEYVKLPGTKGAVMIKAVETAKKSFLAILCGENGEKVELFAGTYRTTLGLSRTFILPDSPRSLELQLQGDDLVEVFLVFAQNVFGLEPATVRVREVRVGRAARRAARRRARENRTDELASTEANAPTLGEGDSTDANVSVGVTLTTSVTSQTLDETMSTPPAISRQASESNLVGSESTQQAPANTSHSEELAALATAQSAPYTTFQQLSFAPQFPLATIADECVIPPTYQSFLEYRAQYEPEPDGVNNLDLANVQFSPPGLPIPPSLPPSKWYYRDPKGVVQGPWKASLMQTWYKDGLLPPDLPVRREEDQDYILLKDLRSQSVDPTHPFRPPPPPLKSFSLPAEPVKPLLDPISLLTQDRRYGPPALFFTSRGGHSTSVVDARGRSVLRGRLHWSIDEEEDLSVYGNRLGDVKRLEPFDVGKTTVVAAVRQGGLEVTDVVDALTTPGDFSRPVLPNFKLHPSAISRRGPFVWRVGSPLSAFAVGPVSSDKSLSAASTGKKQGLGLGKSSSVKNDSALGNADDYEGHQHEELLYLGRVADTVYFCERSNGSFRILRLCPFST</sequence>
<feature type="region of interest" description="Disordered" evidence="1">
    <location>
        <begin position="121"/>
        <end position="283"/>
    </location>
</feature>
<gene>
    <name evidence="3" type="ORF">A7U60_g6728</name>
</gene>
<feature type="compositionally biased region" description="Polar residues" evidence="1">
    <location>
        <begin position="656"/>
        <end position="666"/>
    </location>
</feature>
<dbReference type="PROSITE" id="PS50829">
    <property type="entry name" value="GYF"/>
    <property type="match status" value="1"/>
</dbReference>
<dbReference type="EMBL" id="LNZH02000204">
    <property type="protein sequence ID" value="OCB86139.1"/>
    <property type="molecule type" value="Genomic_DNA"/>
</dbReference>
<feature type="region of interest" description="Disordered" evidence="1">
    <location>
        <begin position="1"/>
        <end position="45"/>
    </location>
</feature>
<feature type="compositionally biased region" description="Polar residues" evidence="1">
    <location>
        <begin position="263"/>
        <end position="274"/>
    </location>
</feature>
<evidence type="ECO:0000256" key="1">
    <source>
        <dbReference type="SAM" id="MobiDB-lite"/>
    </source>
</evidence>
<evidence type="ECO:0000259" key="2">
    <source>
        <dbReference type="PROSITE" id="PS50829"/>
    </source>
</evidence>
<keyword evidence="4" id="KW-1185">Reference proteome</keyword>
<feature type="region of interest" description="Disordered" evidence="1">
    <location>
        <begin position="73"/>
        <end position="93"/>
    </location>
</feature>
<feature type="compositionally biased region" description="Basic and acidic residues" evidence="1">
    <location>
        <begin position="543"/>
        <end position="557"/>
    </location>
</feature>
<feature type="compositionally biased region" description="Acidic residues" evidence="1">
    <location>
        <begin position="680"/>
        <end position="695"/>
    </location>
</feature>
<feature type="region of interest" description="Disordered" evidence="1">
    <location>
        <begin position="1053"/>
        <end position="1092"/>
    </location>
</feature>
<reference evidence="3" key="1">
    <citation type="submission" date="2016-06" db="EMBL/GenBank/DDBJ databases">
        <title>Draft Genome sequence of the fungus Inonotus baumii.</title>
        <authorList>
            <person name="Zhu H."/>
            <person name="Lin W."/>
        </authorList>
    </citation>
    <scope>NUCLEOTIDE SEQUENCE</scope>
    <source>
        <strain evidence="3">821</strain>
    </source>
</reference>
<dbReference type="Gene3D" id="3.30.1490.40">
    <property type="match status" value="1"/>
</dbReference>
<accession>A0A9Q5HUE5</accession>
<dbReference type="InterPro" id="IPR003169">
    <property type="entry name" value="GYF"/>
</dbReference>
<feature type="compositionally biased region" description="Polar residues" evidence="1">
    <location>
        <begin position="795"/>
        <end position="806"/>
    </location>
</feature>
<dbReference type="InterPro" id="IPR035445">
    <property type="entry name" value="GYF-like_dom_sf"/>
</dbReference>
<feature type="region of interest" description="Disordered" evidence="1">
    <location>
        <begin position="771"/>
        <end position="806"/>
    </location>
</feature>
<dbReference type="SUPFAM" id="SSF55277">
    <property type="entry name" value="GYF domain"/>
    <property type="match status" value="1"/>
</dbReference>
<feature type="compositionally biased region" description="Basic and acidic residues" evidence="1">
    <location>
        <begin position="247"/>
        <end position="262"/>
    </location>
</feature>
<feature type="compositionally biased region" description="Polar residues" evidence="1">
    <location>
        <begin position="579"/>
        <end position="602"/>
    </location>
</feature>
<comment type="caution">
    <text evidence="3">The sequence shown here is derived from an EMBL/GenBank/DDBJ whole genome shotgun (WGS) entry which is preliminary data.</text>
</comment>
<feature type="region of interest" description="Disordered" evidence="1">
    <location>
        <begin position="389"/>
        <end position="759"/>
    </location>
</feature>
<name>A0A9Q5HUE5_SANBA</name>
<feature type="region of interest" description="Disordered" evidence="1">
    <location>
        <begin position="1007"/>
        <end position="1041"/>
    </location>
</feature>
<feature type="region of interest" description="Disordered" evidence="1">
    <location>
        <begin position="824"/>
        <end position="858"/>
    </location>
</feature>
<feature type="domain" description="GYF" evidence="2">
    <location>
        <begin position="1173"/>
        <end position="1229"/>
    </location>
</feature>
<feature type="region of interest" description="Disordered" evidence="1">
    <location>
        <begin position="870"/>
        <end position="904"/>
    </location>
</feature>
<feature type="compositionally biased region" description="Polar residues" evidence="1">
    <location>
        <begin position="870"/>
        <end position="889"/>
    </location>
</feature>
<feature type="compositionally biased region" description="Polar residues" evidence="1">
    <location>
        <begin position="422"/>
        <end position="436"/>
    </location>
</feature>
<feature type="compositionally biased region" description="Basic and acidic residues" evidence="1">
    <location>
        <begin position="73"/>
        <end position="83"/>
    </location>
</feature>
<feature type="compositionally biased region" description="Basic and acidic residues" evidence="1">
    <location>
        <begin position="389"/>
        <end position="405"/>
    </location>
</feature>
<feature type="compositionally biased region" description="Polar residues" evidence="1">
    <location>
        <begin position="771"/>
        <end position="788"/>
    </location>
</feature>
<feature type="compositionally biased region" description="Polar residues" evidence="1">
    <location>
        <begin position="482"/>
        <end position="530"/>
    </location>
</feature>
<dbReference type="Proteomes" id="UP000757232">
    <property type="component" value="Unassembled WGS sequence"/>
</dbReference>
<protein>
    <recommendedName>
        <fullName evidence="2">GYF domain-containing protein</fullName>
    </recommendedName>
</protein>
<evidence type="ECO:0000313" key="4">
    <source>
        <dbReference type="Proteomes" id="UP000757232"/>
    </source>
</evidence>
<feature type="compositionally biased region" description="Polar residues" evidence="1">
    <location>
        <begin position="137"/>
        <end position="151"/>
    </location>
</feature>
<feature type="compositionally biased region" description="Low complexity" evidence="1">
    <location>
        <begin position="453"/>
        <end position="463"/>
    </location>
</feature>